<evidence type="ECO:0000313" key="2">
    <source>
        <dbReference type="EMBL" id="QQX12679.1"/>
    </source>
</evidence>
<dbReference type="AlphaFoldDB" id="A0A6I4WLA1"/>
<evidence type="ECO:0000313" key="3">
    <source>
        <dbReference type="Proteomes" id="UP001304847"/>
    </source>
</evidence>
<dbReference type="EMBL" id="CP068231">
    <property type="protein sequence ID" value="QQX12679.1"/>
    <property type="molecule type" value="Genomic_DNA"/>
</dbReference>
<accession>A0A6I4WLA1</accession>
<gene>
    <name evidence="2" type="ORF">JC965_26510</name>
    <name evidence="1" type="ORF">VCX44_14510</name>
</gene>
<protein>
    <submittedName>
        <fullName evidence="2">Uncharacterized protein</fullName>
    </submittedName>
</protein>
<sequence length="98" mass="11226">MSLRCGFDTYEISDTMIVLIDRNETGLASVTNQADEVVTWLQLHLNGGIGLRRVYYRDSDGRFDELVVKGGRFASFRACTPSQQQYFRSLYYAQQESV</sequence>
<reference evidence="2" key="1">
    <citation type="submission" date="2021-01" db="EMBL/GenBank/DDBJ databases">
        <title>GES Beta-lactamases isolated from hospital effluents in Brazil.</title>
        <authorList>
            <person name="Conte D."/>
            <person name="Mesa D."/>
            <person name="Palmeiro J.K."/>
            <person name="Dalla-Costa L.M."/>
        </authorList>
    </citation>
    <scope>NUCLEOTIDE SEQUENCE [LARGE SCALE GENOMIC DNA]</scope>
    <source>
        <strain evidence="2">Aero21</strain>
        <plasmid evidence="2">p1</plasmid>
    </source>
</reference>
<keyword evidence="3" id="KW-1185">Reference proteome</keyword>
<keyword evidence="2" id="KW-0614">Plasmid</keyword>
<name>A0A6I4WLA1_AERCA</name>
<evidence type="ECO:0000313" key="1">
    <source>
        <dbReference type="EMBL" id="MEA9436986.1"/>
    </source>
</evidence>
<dbReference type="EMBL" id="JAYGOJ010000079">
    <property type="protein sequence ID" value="MEA9436986.1"/>
    <property type="molecule type" value="Genomic_DNA"/>
</dbReference>
<dbReference type="Proteomes" id="UP001304847">
    <property type="component" value="Unassembled WGS sequence"/>
</dbReference>
<proteinExistence type="predicted"/>
<geneLocation type="plasmid" evidence="2">
    <name>p1</name>
</geneLocation>
<reference evidence="1 3" key="2">
    <citation type="submission" date="2023-12" db="EMBL/GenBank/DDBJ databases">
        <title>Characterization of antibiotic resistance in Aeromonas spp. in hospital effluent.</title>
        <authorList>
            <person name="Negoseki B.R.S."/>
            <person name="Krul D."/>
            <person name="Siqueira A.C."/>
            <person name="Almeida M."/>
            <person name="Mesa D."/>
            <person name="Conte D."/>
            <person name="Dalla-Costa L.M."/>
        </authorList>
    </citation>
    <scope>NUCLEOTIDE SEQUENCE [LARGE SCALE GENOMIC DNA]</scope>
    <source>
        <strain evidence="1 3">36v</strain>
    </source>
</reference>
<dbReference type="RefSeq" id="WP_101618095.1">
    <property type="nucleotide sequence ID" value="NZ_JAOCIE010000022.1"/>
</dbReference>
<organism evidence="2">
    <name type="scientific">Aeromonas caviae</name>
    <name type="common">Aeromonas punctata</name>
    <dbReference type="NCBI Taxonomy" id="648"/>
    <lineage>
        <taxon>Bacteria</taxon>
        <taxon>Pseudomonadati</taxon>
        <taxon>Pseudomonadota</taxon>
        <taxon>Gammaproteobacteria</taxon>
        <taxon>Aeromonadales</taxon>
        <taxon>Aeromonadaceae</taxon>
        <taxon>Aeromonas</taxon>
    </lineage>
</organism>